<keyword evidence="8" id="KW-1185">Reference proteome</keyword>
<evidence type="ECO:0000259" key="5">
    <source>
        <dbReference type="Pfam" id="PF25973"/>
    </source>
</evidence>
<feature type="domain" description="CzcB-like barrel-sandwich hybrid" evidence="5">
    <location>
        <begin position="134"/>
        <end position="205"/>
    </location>
</feature>
<comment type="caution">
    <text evidence="7">The sequence shown here is derived from an EMBL/GenBank/DDBJ whole genome shotgun (WGS) entry which is preliminary data.</text>
</comment>
<dbReference type="SUPFAM" id="SSF111369">
    <property type="entry name" value="HlyD-like secretion proteins"/>
    <property type="match status" value="1"/>
</dbReference>
<dbReference type="EMBL" id="JARXIC010000021">
    <property type="protein sequence ID" value="MDQ8195262.1"/>
    <property type="molecule type" value="Genomic_DNA"/>
</dbReference>
<dbReference type="Gene3D" id="2.40.420.20">
    <property type="match status" value="1"/>
</dbReference>
<dbReference type="Pfam" id="PF25973">
    <property type="entry name" value="BSH_CzcB"/>
    <property type="match status" value="1"/>
</dbReference>
<evidence type="ECO:0000313" key="8">
    <source>
        <dbReference type="Proteomes" id="UP001243717"/>
    </source>
</evidence>
<evidence type="ECO:0000259" key="4">
    <source>
        <dbReference type="Pfam" id="PF25954"/>
    </source>
</evidence>
<dbReference type="InterPro" id="IPR058647">
    <property type="entry name" value="BSH_CzcB-like"/>
</dbReference>
<organism evidence="7 8">
    <name type="scientific">Thalassobacterium sedimentorum</name>
    <dbReference type="NCBI Taxonomy" id="3041258"/>
    <lineage>
        <taxon>Bacteria</taxon>
        <taxon>Pseudomonadati</taxon>
        <taxon>Verrucomicrobiota</taxon>
        <taxon>Opitutia</taxon>
        <taxon>Puniceicoccales</taxon>
        <taxon>Coraliomargaritaceae</taxon>
        <taxon>Thalassobacterium</taxon>
    </lineage>
</organism>
<evidence type="ECO:0000259" key="6">
    <source>
        <dbReference type="Pfam" id="PF25975"/>
    </source>
</evidence>
<dbReference type="Pfam" id="PF25954">
    <property type="entry name" value="Beta-barrel_RND_2"/>
    <property type="match status" value="1"/>
</dbReference>
<keyword evidence="1" id="KW-0813">Transport</keyword>
<feature type="compositionally biased region" description="Basic and acidic residues" evidence="2">
    <location>
        <begin position="38"/>
        <end position="99"/>
    </location>
</feature>
<evidence type="ECO:0000256" key="1">
    <source>
        <dbReference type="ARBA" id="ARBA00022448"/>
    </source>
</evidence>
<dbReference type="Proteomes" id="UP001243717">
    <property type="component" value="Unassembled WGS sequence"/>
</dbReference>
<feature type="domain" description="CusB-like beta-barrel" evidence="4">
    <location>
        <begin position="208"/>
        <end position="277"/>
    </location>
</feature>
<accession>A0ABU1AKN3</accession>
<evidence type="ECO:0000313" key="7">
    <source>
        <dbReference type="EMBL" id="MDQ8195262.1"/>
    </source>
</evidence>
<dbReference type="CDD" id="cd06850">
    <property type="entry name" value="biotinyl_domain"/>
    <property type="match status" value="1"/>
</dbReference>
<gene>
    <name evidence="7" type="ORF">QEH59_12555</name>
</gene>
<sequence>MNSLSLHLSKQFKRYAFSASALFIVLGLGTTAQAQSHAGHDHSEEAEHGESHEKHAEHDDEKKEVAEHDDHGKEKKASSEEHGDEHGDEHGGPVELSSRDMNDFGIEVKVAEPGEIHDELRLQGEVSMNENAMGHVSPRFDGVVTSIKKRLGDSVKKGDVLASLESNDTLRPFDLKAPLDGTIVAFHITPGESLASGEVAYTVADTSTVWVDLRVYQRDLPKVHAKQTVRISAGHEYSEAEGEISYVGPMIDETSRTGFARAVLPNPDGAYRPGLFVIGNVLLDAYRLPVVVPRSGVISMDGENIIFVESEDGHGYEKREVTLDKSDTKSVAIRSGLNRGERYVSKGGFFLKADSQKEDFGDGHGH</sequence>
<name>A0ABU1AKN3_9BACT</name>
<reference evidence="7 8" key="1">
    <citation type="submission" date="2023-04" db="EMBL/GenBank/DDBJ databases">
        <title>A novel bacteria isolated from coastal sediment.</title>
        <authorList>
            <person name="Liu X.-J."/>
            <person name="Du Z.-J."/>
        </authorList>
    </citation>
    <scope>NUCLEOTIDE SEQUENCE [LARGE SCALE GENOMIC DNA]</scope>
    <source>
        <strain evidence="7 8">SDUM461004</strain>
    </source>
</reference>
<protein>
    <submittedName>
        <fullName evidence="7">Efflux RND transporter periplasmic adaptor subunit</fullName>
    </submittedName>
</protein>
<feature type="region of interest" description="Disordered" evidence="2">
    <location>
        <begin position="35"/>
        <end position="99"/>
    </location>
</feature>
<dbReference type="Gene3D" id="2.40.30.170">
    <property type="match status" value="1"/>
</dbReference>
<feature type="chain" id="PRO_5046943136" evidence="3">
    <location>
        <begin position="35"/>
        <end position="366"/>
    </location>
</feature>
<dbReference type="Gene3D" id="2.40.50.100">
    <property type="match status" value="1"/>
</dbReference>
<dbReference type="PANTHER" id="PTHR30097:SF4">
    <property type="entry name" value="SLR6042 PROTEIN"/>
    <property type="match status" value="1"/>
</dbReference>
<keyword evidence="3" id="KW-0732">Signal</keyword>
<dbReference type="InterPro" id="IPR058792">
    <property type="entry name" value="Beta-barrel_RND_2"/>
</dbReference>
<dbReference type="Pfam" id="PF25975">
    <property type="entry name" value="CzcB_C"/>
    <property type="match status" value="1"/>
</dbReference>
<dbReference type="PANTHER" id="PTHR30097">
    <property type="entry name" value="CATION EFFLUX SYSTEM PROTEIN CUSB"/>
    <property type="match status" value="1"/>
</dbReference>
<evidence type="ECO:0000256" key="3">
    <source>
        <dbReference type="SAM" id="SignalP"/>
    </source>
</evidence>
<proteinExistence type="predicted"/>
<dbReference type="RefSeq" id="WP_308985718.1">
    <property type="nucleotide sequence ID" value="NZ_JARXIC010000021.1"/>
</dbReference>
<dbReference type="InterPro" id="IPR051909">
    <property type="entry name" value="MFP_Cation_Efflux"/>
</dbReference>
<dbReference type="InterPro" id="IPR058649">
    <property type="entry name" value="CzcB_C"/>
</dbReference>
<evidence type="ECO:0000256" key="2">
    <source>
        <dbReference type="SAM" id="MobiDB-lite"/>
    </source>
</evidence>
<feature type="signal peptide" evidence="3">
    <location>
        <begin position="1"/>
        <end position="34"/>
    </location>
</feature>
<feature type="domain" description="CzcB-like C-terminal circularly permuted SH3-like" evidence="6">
    <location>
        <begin position="290"/>
        <end position="352"/>
    </location>
</feature>